<evidence type="ECO:0000313" key="2">
    <source>
        <dbReference type="EMBL" id="BBA33918.1"/>
    </source>
</evidence>
<dbReference type="Proteomes" id="UP000266313">
    <property type="component" value="Chromosome"/>
</dbReference>
<reference evidence="2 3" key="1">
    <citation type="submission" date="2016-12" db="EMBL/GenBank/DDBJ databases">
        <title>Genome sequencing of Methylocaldum marinum.</title>
        <authorList>
            <person name="Takeuchi M."/>
            <person name="Kamagata Y."/>
            <person name="Hiraoka S."/>
            <person name="Oshima K."/>
            <person name="Hattori M."/>
            <person name="Iwasaki W."/>
        </authorList>
    </citation>
    <scope>NUCLEOTIDE SEQUENCE [LARGE SCALE GENOMIC DNA]</scope>
    <source>
        <strain evidence="2 3">S8</strain>
    </source>
</reference>
<dbReference type="AlphaFoldDB" id="A0A250KQM6"/>
<feature type="domain" description="Inner membrane protein YgaP-like transmembrane" evidence="1">
    <location>
        <begin position="56"/>
        <end position="115"/>
    </location>
</feature>
<gene>
    <name evidence="2" type="ORF">sS8_1964</name>
</gene>
<accession>A0A250KQM6</accession>
<dbReference type="EMBL" id="AP017928">
    <property type="protein sequence ID" value="BBA33918.1"/>
    <property type="molecule type" value="Genomic_DNA"/>
</dbReference>
<name>A0A250KQM6_9GAMM</name>
<organism evidence="2 3">
    <name type="scientific">Methylocaldum marinum</name>
    <dbReference type="NCBI Taxonomy" id="1432792"/>
    <lineage>
        <taxon>Bacteria</taxon>
        <taxon>Pseudomonadati</taxon>
        <taxon>Pseudomonadota</taxon>
        <taxon>Gammaproteobacteria</taxon>
        <taxon>Methylococcales</taxon>
        <taxon>Methylococcaceae</taxon>
        <taxon>Methylocaldum</taxon>
    </lineage>
</organism>
<dbReference type="Pfam" id="PF11127">
    <property type="entry name" value="YgaP-like_TM"/>
    <property type="match status" value="1"/>
</dbReference>
<dbReference type="InterPro" id="IPR021309">
    <property type="entry name" value="YgaP-like_TM"/>
</dbReference>
<dbReference type="KEGG" id="mmai:sS8_1964"/>
<evidence type="ECO:0000313" key="3">
    <source>
        <dbReference type="Proteomes" id="UP000266313"/>
    </source>
</evidence>
<evidence type="ECO:0000259" key="1">
    <source>
        <dbReference type="Pfam" id="PF11127"/>
    </source>
</evidence>
<keyword evidence="3" id="KW-1185">Reference proteome</keyword>
<sequence>MSAMQAYETDRVRRHTPPDINARIDDEIRATISHYTGASRETLTRRIDALDREWDIERVLEANAASFTLAGLALSQVHSRRWLWLSTGVAGFLLQHALQGWCPPIAVFRRLGIRTRREIDREKYALKALRGDFEPIAGVHPTRDPDTVSRAIEA</sequence>
<proteinExistence type="predicted"/>
<protein>
    <recommendedName>
        <fullName evidence="1">Inner membrane protein YgaP-like transmembrane domain-containing protein</fullName>
    </recommendedName>
</protein>
<dbReference type="Gene3D" id="6.10.140.1340">
    <property type="match status" value="1"/>
</dbReference>